<comment type="caution">
    <text evidence="2">The sequence shown here is derived from an EMBL/GenBank/DDBJ whole genome shotgun (WGS) entry which is preliminary data.</text>
</comment>
<proteinExistence type="predicted"/>
<dbReference type="Proteomes" id="UP000649179">
    <property type="component" value="Unassembled WGS sequence"/>
</dbReference>
<keyword evidence="1" id="KW-0812">Transmembrane</keyword>
<organism evidence="2 3">
    <name type="scientific">Marmoricola endophyticus</name>
    <dbReference type="NCBI Taxonomy" id="2040280"/>
    <lineage>
        <taxon>Bacteria</taxon>
        <taxon>Bacillati</taxon>
        <taxon>Actinomycetota</taxon>
        <taxon>Actinomycetes</taxon>
        <taxon>Propionibacteriales</taxon>
        <taxon>Nocardioidaceae</taxon>
        <taxon>Marmoricola</taxon>
    </lineage>
</organism>
<keyword evidence="1" id="KW-0472">Membrane</keyword>
<keyword evidence="3" id="KW-1185">Reference proteome</keyword>
<reference evidence="2" key="2">
    <citation type="submission" date="2020-09" db="EMBL/GenBank/DDBJ databases">
        <authorList>
            <person name="Sun Q."/>
            <person name="Zhou Y."/>
        </authorList>
    </citation>
    <scope>NUCLEOTIDE SEQUENCE</scope>
    <source>
        <strain evidence="2">CGMCC 1.16067</strain>
    </source>
</reference>
<evidence type="ECO:0000256" key="1">
    <source>
        <dbReference type="SAM" id="Phobius"/>
    </source>
</evidence>
<feature type="transmembrane region" description="Helical" evidence="1">
    <location>
        <begin position="12"/>
        <end position="32"/>
    </location>
</feature>
<dbReference type="AlphaFoldDB" id="A0A917F2H0"/>
<name>A0A917F2H0_9ACTN</name>
<evidence type="ECO:0000313" key="2">
    <source>
        <dbReference type="EMBL" id="GGF44034.1"/>
    </source>
</evidence>
<keyword evidence="1" id="KW-1133">Transmembrane helix</keyword>
<dbReference type="RefSeq" id="WP_188779414.1">
    <property type="nucleotide sequence ID" value="NZ_BMKQ01000001.1"/>
</dbReference>
<reference evidence="2" key="1">
    <citation type="journal article" date="2014" name="Int. J. Syst. Evol. Microbiol.">
        <title>Complete genome sequence of Corynebacterium casei LMG S-19264T (=DSM 44701T), isolated from a smear-ripened cheese.</title>
        <authorList>
            <consortium name="US DOE Joint Genome Institute (JGI-PGF)"/>
            <person name="Walter F."/>
            <person name="Albersmeier A."/>
            <person name="Kalinowski J."/>
            <person name="Ruckert C."/>
        </authorList>
    </citation>
    <scope>NUCLEOTIDE SEQUENCE</scope>
    <source>
        <strain evidence="2">CGMCC 1.16067</strain>
    </source>
</reference>
<evidence type="ECO:0000313" key="3">
    <source>
        <dbReference type="Proteomes" id="UP000649179"/>
    </source>
</evidence>
<accession>A0A917F2H0</accession>
<dbReference type="EMBL" id="BMKQ01000001">
    <property type="protein sequence ID" value="GGF44034.1"/>
    <property type="molecule type" value="Genomic_DNA"/>
</dbReference>
<gene>
    <name evidence="2" type="ORF">GCM10011519_17320</name>
</gene>
<protein>
    <submittedName>
        <fullName evidence="2">Uncharacterized protein</fullName>
    </submittedName>
</protein>
<sequence>MDPAEASSRGKGLLLGSFLLIVGGLLALYGVMYDPVDAVDPSGLTGTLEVTDGRRDLFALIALVGVVLGAWASYLYRGSVAMQVMCGVVVVASAFNLVGILPYF</sequence>
<feature type="transmembrane region" description="Helical" evidence="1">
    <location>
        <begin position="83"/>
        <end position="103"/>
    </location>
</feature>
<feature type="transmembrane region" description="Helical" evidence="1">
    <location>
        <begin position="57"/>
        <end position="76"/>
    </location>
</feature>